<proteinExistence type="predicted"/>
<keyword evidence="2" id="KW-1185">Reference proteome</keyword>
<evidence type="ECO:0000313" key="2">
    <source>
        <dbReference type="Proteomes" id="UP000016536"/>
    </source>
</evidence>
<sequence length="101" mass="10260">MGGGVAGAVGGMMLVGCGGVPRVVSRWPGFSGAKGVLRGHGGQGANVCRWGDRLWGLSPVSWRLAWGRPCSAGRCGGRSRRGRSSVAGVPSWVPSAWRGAG</sequence>
<organism evidence="1 2">
    <name type="scientific">Actinomyces johnsonii F0542</name>
    <dbReference type="NCBI Taxonomy" id="1321818"/>
    <lineage>
        <taxon>Bacteria</taxon>
        <taxon>Bacillati</taxon>
        <taxon>Actinomycetota</taxon>
        <taxon>Actinomycetes</taxon>
        <taxon>Actinomycetales</taxon>
        <taxon>Actinomycetaceae</taxon>
        <taxon>Actinomyces</taxon>
    </lineage>
</organism>
<evidence type="ECO:0000313" key="1">
    <source>
        <dbReference type="EMBL" id="ERH25348.1"/>
    </source>
</evidence>
<comment type="caution">
    <text evidence="1">The sequence shown here is derived from an EMBL/GenBank/DDBJ whole genome shotgun (WGS) entry which is preliminary data.</text>
</comment>
<dbReference type="HOGENOM" id="CLU_2285387_0_0_11"/>
<protein>
    <submittedName>
        <fullName evidence="1">Uncharacterized protein</fullName>
    </submittedName>
</protein>
<dbReference type="AlphaFoldDB" id="U1S0D5"/>
<accession>U1S0D5</accession>
<dbReference type="EMBL" id="AWSE01000025">
    <property type="protein sequence ID" value="ERH25348.1"/>
    <property type="molecule type" value="Genomic_DNA"/>
</dbReference>
<reference evidence="1 2" key="1">
    <citation type="submission" date="2013-08" db="EMBL/GenBank/DDBJ databases">
        <authorList>
            <person name="Weinstock G."/>
            <person name="Sodergren E."/>
            <person name="Wylie T."/>
            <person name="Fulton L."/>
            <person name="Fulton R."/>
            <person name="Fronick C."/>
            <person name="O'Laughlin M."/>
            <person name="Godfrey J."/>
            <person name="Miner T."/>
            <person name="Herter B."/>
            <person name="Appelbaum E."/>
            <person name="Cordes M."/>
            <person name="Lek S."/>
            <person name="Wollam A."/>
            <person name="Pepin K.H."/>
            <person name="Palsikar V.B."/>
            <person name="Mitreva M."/>
            <person name="Wilson R.K."/>
        </authorList>
    </citation>
    <scope>NUCLEOTIDE SEQUENCE [LARGE SCALE GENOMIC DNA]</scope>
    <source>
        <strain evidence="1 2">F0542</strain>
    </source>
</reference>
<dbReference type="Proteomes" id="UP000016536">
    <property type="component" value="Unassembled WGS sequence"/>
</dbReference>
<gene>
    <name evidence="1" type="ORF">HMPREF1979_00573</name>
</gene>
<name>U1S0D5_9ACTO</name>